<sequence>MKTIEQNNPTNQQTKRSLAQKYFLWLDPCEIWCLMRKKTRFNSTFYDCIRLALENPSDTICGLYAYDGDCYEVFRNIFWPVIMDYHKVDIRNLTFKHDFGDVQHIHDLSSDINRQILSIRIRINRSIQGYPMIPKLNLNQLLEIEERIRNALEYLDQDLHGEYRSLKDISDVDQIDLREKSVLFQKPAYHPAINAIADDQWPTGRGIFINKNQNFIIWINEEDNLSFISQSNDGKMNEIYERMIRAIEKLNQTFEFQQHQRLGYLNLSPMNIGTALQVNIHIKLLHLEKSNPLIEFCKKLDIHIENTNEYNIFNLSNIIRLGRTEFNIIRLMWNGIEQIIKQDIHQS</sequence>
<evidence type="ECO:0000313" key="12">
    <source>
        <dbReference type="EMBL" id="CAF3812700.1"/>
    </source>
</evidence>
<keyword evidence="4 7" id="KW-0418">Kinase</keyword>
<evidence type="ECO:0000259" key="9">
    <source>
        <dbReference type="PROSITE" id="PS51510"/>
    </source>
</evidence>
<evidence type="ECO:0008006" key="15">
    <source>
        <dbReference type="Google" id="ProtNLM"/>
    </source>
</evidence>
<dbReference type="InterPro" id="IPR014746">
    <property type="entry name" value="Gln_synth/guanido_kin_cat_dom"/>
</dbReference>
<dbReference type="EMBL" id="CAJOBH010000713">
    <property type="protein sequence ID" value="CAF3812700.1"/>
    <property type="molecule type" value="Genomic_DNA"/>
</dbReference>
<dbReference type="PROSITE" id="PS51510">
    <property type="entry name" value="PHOSPHAGEN_KINASE_C"/>
    <property type="match status" value="1"/>
</dbReference>
<dbReference type="SUPFAM" id="SSF55931">
    <property type="entry name" value="Glutamine synthetase/guanido kinase"/>
    <property type="match status" value="1"/>
</dbReference>
<evidence type="ECO:0000313" key="14">
    <source>
        <dbReference type="Proteomes" id="UP000663855"/>
    </source>
</evidence>
<feature type="domain" description="Phosphagen kinase C-terminal" evidence="9">
    <location>
        <begin position="115"/>
        <end position="346"/>
    </location>
</feature>
<evidence type="ECO:0000256" key="3">
    <source>
        <dbReference type="ARBA" id="ARBA00022741"/>
    </source>
</evidence>
<evidence type="ECO:0000256" key="5">
    <source>
        <dbReference type="ARBA" id="ARBA00022840"/>
    </source>
</evidence>
<dbReference type="EMBL" id="CAJOBJ010000596">
    <property type="protein sequence ID" value="CAF3832599.1"/>
    <property type="molecule type" value="Genomic_DNA"/>
</dbReference>
<dbReference type="InterPro" id="IPR000749">
    <property type="entry name" value="ATP-guanido_PTrfase"/>
</dbReference>
<dbReference type="Proteomes" id="UP000681720">
    <property type="component" value="Unassembled WGS sequence"/>
</dbReference>
<dbReference type="PROSITE" id="PS51509">
    <property type="entry name" value="PHOSPHAGEN_KINASE_N"/>
    <property type="match status" value="1"/>
</dbReference>
<dbReference type="Gene3D" id="3.30.590.10">
    <property type="entry name" value="Glutamine synthetase/guanido kinase, catalytic domain"/>
    <property type="match status" value="1"/>
</dbReference>
<evidence type="ECO:0000256" key="1">
    <source>
        <dbReference type="ARBA" id="ARBA00006798"/>
    </source>
</evidence>
<dbReference type="InterPro" id="IPR022414">
    <property type="entry name" value="ATP-guanido_PTrfase_cat"/>
</dbReference>
<feature type="domain" description="Phosphagen kinase N-terminal" evidence="8">
    <location>
        <begin position="1"/>
        <end position="87"/>
    </location>
</feature>
<proteinExistence type="inferred from homology"/>
<dbReference type="PANTHER" id="PTHR11547:SF38">
    <property type="entry name" value="ARGININE KINASE 1-RELATED"/>
    <property type="match status" value="1"/>
</dbReference>
<dbReference type="GO" id="GO:0005615">
    <property type="term" value="C:extracellular space"/>
    <property type="evidence" value="ECO:0007669"/>
    <property type="project" value="TreeGrafter"/>
</dbReference>
<dbReference type="Gene3D" id="1.10.135.10">
    <property type="entry name" value="ATP:guanido phosphotransferase, N-terminal domain"/>
    <property type="match status" value="1"/>
</dbReference>
<evidence type="ECO:0000313" key="10">
    <source>
        <dbReference type="EMBL" id="CAF0961251.1"/>
    </source>
</evidence>
<dbReference type="GO" id="GO:0004111">
    <property type="term" value="F:creatine kinase activity"/>
    <property type="evidence" value="ECO:0007669"/>
    <property type="project" value="InterPro"/>
</dbReference>
<feature type="binding site" evidence="7">
    <location>
        <begin position="118"/>
        <end position="122"/>
    </location>
    <ligand>
        <name>ATP</name>
        <dbReference type="ChEBI" id="CHEBI:30616"/>
    </ligand>
</feature>
<keyword evidence="3 7" id="KW-0547">Nucleotide-binding</keyword>
<evidence type="ECO:0000256" key="7">
    <source>
        <dbReference type="PROSITE-ProRule" id="PRU00843"/>
    </source>
</evidence>
<dbReference type="GO" id="GO:0005524">
    <property type="term" value="F:ATP binding"/>
    <property type="evidence" value="ECO:0007669"/>
    <property type="project" value="UniProtKB-UniRule"/>
</dbReference>
<organism evidence="10 14">
    <name type="scientific">Rotaria magnacalcarata</name>
    <dbReference type="NCBI Taxonomy" id="392030"/>
    <lineage>
        <taxon>Eukaryota</taxon>
        <taxon>Metazoa</taxon>
        <taxon>Spiralia</taxon>
        <taxon>Gnathifera</taxon>
        <taxon>Rotifera</taxon>
        <taxon>Eurotatoria</taxon>
        <taxon>Bdelloidea</taxon>
        <taxon>Philodinida</taxon>
        <taxon>Philodinidae</taxon>
        <taxon>Rotaria</taxon>
    </lineage>
</organism>
<dbReference type="Proteomes" id="UP000681967">
    <property type="component" value="Unassembled WGS sequence"/>
</dbReference>
<evidence type="ECO:0000256" key="2">
    <source>
        <dbReference type="ARBA" id="ARBA00022679"/>
    </source>
</evidence>
<dbReference type="Pfam" id="PF00217">
    <property type="entry name" value="ATP-gua_Ptrans"/>
    <property type="match status" value="1"/>
</dbReference>
<dbReference type="OrthoDB" id="430219at2759"/>
<comment type="caution">
    <text evidence="7">Lacks conserved residue(s) required for the propagation of feature annotation.</text>
</comment>
<dbReference type="InterPro" id="IPR022413">
    <property type="entry name" value="ATP-guanido_PTrfase_N"/>
</dbReference>
<comment type="caution">
    <text evidence="10">The sequence shown here is derived from an EMBL/GenBank/DDBJ whole genome shotgun (WGS) entry which is preliminary data.</text>
</comment>
<evidence type="ECO:0000256" key="6">
    <source>
        <dbReference type="PROSITE-ProRule" id="PRU00842"/>
    </source>
</evidence>
<reference evidence="10" key="1">
    <citation type="submission" date="2021-02" db="EMBL/GenBank/DDBJ databases">
        <authorList>
            <person name="Nowell W R."/>
        </authorList>
    </citation>
    <scope>NUCLEOTIDE SEQUENCE</scope>
</reference>
<evidence type="ECO:0000259" key="8">
    <source>
        <dbReference type="PROSITE" id="PS51509"/>
    </source>
</evidence>
<gene>
    <name evidence="12" type="ORF">BYL167_LOCUS3630</name>
    <name evidence="10" type="ORF">CJN711_LOCUS430</name>
    <name evidence="13" type="ORF">GIL414_LOCUS2895</name>
    <name evidence="11" type="ORF">KQP761_LOCUS34312</name>
</gene>
<evidence type="ECO:0000313" key="13">
    <source>
        <dbReference type="EMBL" id="CAF3832599.1"/>
    </source>
</evidence>
<name>A0A814DSV4_9BILA</name>
<dbReference type="EMBL" id="CAJNOW010019243">
    <property type="protein sequence ID" value="CAF1671297.1"/>
    <property type="molecule type" value="Genomic_DNA"/>
</dbReference>
<keyword evidence="5 7" id="KW-0067">ATP-binding</keyword>
<evidence type="ECO:0000256" key="4">
    <source>
        <dbReference type="ARBA" id="ARBA00022777"/>
    </source>
</evidence>
<accession>A0A814DSV4</accession>
<dbReference type="AlphaFoldDB" id="A0A814DSV4"/>
<feature type="binding site" evidence="7">
    <location>
        <begin position="277"/>
        <end position="281"/>
    </location>
    <ligand>
        <name>ATP</name>
        <dbReference type="ChEBI" id="CHEBI:30616"/>
    </ligand>
</feature>
<comment type="similarity">
    <text evidence="1 6">Belongs to the ATP:guanido phosphotransferase family.</text>
</comment>
<keyword evidence="2 7" id="KW-0808">Transferase</keyword>
<evidence type="ECO:0000313" key="11">
    <source>
        <dbReference type="EMBL" id="CAF1671297.1"/>
    </source>
</evidence>
<dbReference type="PANTHER" id="PTHR11547">
    <property type="entry name" value="ARGININE OR CREATINE KINASE"/>
    <property type="match status" value="1"/>
</dbReference>
<dbReference type="Pfam" id="PF02807">
    <property type="entry name" value="ATP-gua_PtransN"/>
    <property type="match status" value="1"/>
</dbReference>
<dbReference type="Proteomes" id="UP000663855">
    <property type="component" value="Unassembled WGS sequence"/>
</dbReference>
<dbReference type="Proteomes" id="UP000663834">
    <property type="component" value="Unassembled WGS sequence"/>
</dbReference>
<dbReference type="InterPro" id="IPR036802">
    <property type="entry name" value="ATP-guanido_PTrfase_N_sf"/>
</dbReference>
<dbReference type="SUPFAM" id="SSF48034">
    <property type="entry name" value="Guanido kinase N-terminal domain"/>
    <property type="match status" value="1"/>
</dbReference>
<feature type="binding site" evidence="7">
    <location>
        <begin position="300"/>
        <end position="305"/>
    </location>
    <ligand>
        <name>ATP</name>
        <dbReference type="ChEBI" id="CHEBI:30616"/>
    </ligand>
</feature>
<protein>
    <recommendedName>
        <fullName evidence="15">Arginine kinase</fullName>
    </recommendedName>
</protein>
<dbReference type="GO" id="GO:0046314">
    <property type="term" value="P:phosphocreatine biosynthetic process"/>
    <property type="evidence" value="ECO:0007669"/>
    <property type="project" value="InterPro"/>
</dbReference>
<dbReference type="EMBL" id="CAJNOV010000032">
    <property type="protein sequence ID" value="CAF0961251.1"/>
    <property type="molecule type" value="Genomic_DNA"/>
</dbReference>